<dbReference type="NCBIfam" id="TIGR02937">
    <property type="entry name" value="sigma70-ECF"/>
    <property type="match status" value="1"/>
</dbReference>
<dbReference type="InterPro" id="IPR036388">
    <property type="entry name" value="WH-like_DNA-bd_sf"/>
</dbReference>
<evidence type="ECO:0000313" key="7">
    <source>
        <dbReference type="EMBL" id="QXX78334.1"/>
    </source>
</evidence>
<evidence type="ECO:0000256" key="4">
    <source>
        <dbReference type="ARBA" id="ARBA00023163"/>
    </source>
</evidence>
<keyword evidence="2" id="KW-0805">Transcription regulation</keyword>
<dbReference type="Proteomes" id="UP000826050">
    <property type="component" value="Chromosome"/>
</dbReference>
<sequence length="156" mass="17713">MDARHYSELVNFFARFLNDREAAREVVQESYARVFAGVSPARPARNLRALLFRAGKNIVIDGARRRQAEQVMLDTLTMMTAREAPSTEYLVQVRQQLQALLSRLGVMPRKRREVFVLVRIYGFSHQEAASHLGLSLASIEKHVVRAVMDCLDLANA</sequence>
<dbReference type="PANTHER" id="PTHR43133:SF63">
    <property type="entry name" value="RNA POLYMERASE SIGMA FACTOR FECI-RELATED"/>
    <property type="match status" value="1"/>
</dbReference>
<keyword evidence="8" id="KW-1185">Reference proteome</keyword>
<dbReference type="RefSeq" id="WP_003802702.1">
    <property type="nucleotide sequence ID" value="NZ_CP049362.1"/>
</dbReference>
<dbReference type="InterPro" id="IPR014284">
    <property type="entry name" value="RNA_pol_sigma-70_dom"/>
</dbReference>
<dbReference type="InterPro" id="IPR039425">
    <property type="entry name" value="RNA_pol_sigma-70-like"/>
</dbReference>
<dbReference type="Gene3D" id="1.10.10.10">
    <property type="entry name" value="Winged helix-like DNA-binding domain superfamily/Winged helix DNA-binding domain"/>
    <property type="match status" value="1"/>
</dbReference>
<dbReference type="InterPro" id="IPR007627">
    <property type="entry name" value="RNA_pol_sigma70_r2"/>
</dbReference>
<comment type="similarity">
    <text evidence="1">Belongs to the sigma-70 factor family. ECF subfamily.</text>
</comment>
<keyword evidence="4" id="KW-0804">Transcription</keyword>
<dbReference type="Pfam" id="PF08281">
    <property type="entry name" value="Sigma70_r4_2"/>
    <property type="match status" value="1"/>
</dbReference>
<reference evidence="7 8" key="1">
    <citation type="submission" date="2020-02" db="EMBL/GenBank/DDBJ databases">
        <title>Partial ammonium oxidation to N2 by heterotrophic bacteria.</title>
        <authorList>
            <person name="Wu M."/>
        </authorList>
    </citation>
    <scope>NUCLEOTIDE SEQUENCE [LARGE SCALE GENOMIC DNA]</scope>
    <source>
        <strain evidence="7 8">HO-1</strain>
    </source>
</reference>
<dbReference type="InterPro" id="IPR013324">
    <property type="entry name" value="RNA_pol_sigma_r3/r4-like"/>
</dbReference>
<dbReference type="PANTHER" id="PTHR43133">
    <property type="entry name" value="RNA POLYMERASE ECF-TYPE SIGMA FACTO"/>
    <property type="match status" value="1"/>
</dbReference>
<organism evidence="7 8">
    <name type="scientific">Alcaligenes ammonioxydans</name>
    <dbReference type="NCBI Taxonomy" id="2582914"/>
    <lineage>
        <taxon>Bacteria</taxon>
        <taxon>Pseudomonadati</taxon>
        <taxon>Pseudomonadota</taxon>
        <taxon>Betaproteobacteria</taxon>
        <taxon>Burkholderiales</taxon>
        <taxon>Alcaligenaceae</taxon>
        <taxon>Alcaligenes</taxon>
    </lineage>
</organism>
<dbReference type="EMBL" id="CP049362">
    <property type="protein sequence ID" value="QXX78334.1"/>
    <property type="molecule type" value="Genomic_DNA"/>
</dbReference>
<feature type="domain" description="RNA polymerase sigma-70 region 2" evidence="5">
    <location>
        <begin position="4"/>
        <end position="67"/>
    </location>
</feature>
<keyword evidence="3" id="KW-0731">Sigma factor</keyword>
<evidence type="ECO:0000256" key="1">
    <source>
        <dbReference type="ARBA" id="ARBA00010641"/>
    </source>
</evidence>
<accession>A0ABX8SRQ7</accession>
<dbReference type="SUPFAM" id="SSF88659">
    <property type="entry name" value="Sigma3 and sigma4 domains of RNA polymerase sigma factors"/>
    <property type="match status" value="1"/>
</dbReference>
<proteinExistence type="inferred from homology"/>
<dbReference type="Gene3D" id="1.10.1740.10">
    <property type="match status" value="1"/>
</dbReference>
<evidence type="ECO:0000256" key="2">
    <source>
        <dbReference type="ARBA" id="ARBA00023015"/>
    </source>
</evidence>
<dbReference type="SUPFAM" id="SSF88946">
    <property type="entry name" value="Sigma2 domain of RNA polymerase sigma factors"/>
    <property type="match status" value="1"/>
</dbReference>
<dbReference type="InterPro" id="IPR013325">
    <property type="entry name" value="RNA_pol_sigma_r2"/>
</dbReference>
<evidence type="ECO:0000256" key="3">
    <source>
        <dbReference type="ARBA" id="ARBA00023082"/>
    </source>
</evidence>
<gene>
    <name evidence="7" type="ORF">FE795_04420</name>
</gene>
<evidence type="ECO:0000259" key="6">
    <source>
        <dbReference type="Pfam" id="PF08281"/>
    </source>
</evidence>
<name>A0ABX8SRQ7_9BURK</name>
<feature type="domain" description="RNA polymerase sigma factor 70 region 4 type 2" evidence="6">
    <location>
        <begin position="98"/>
        <end position="150"/>
    </location>
</feature>
<protein>
    <submittedName>
        <fullName evidence="7">Sigma-70 family RNA polymerase sigma factor</fullName>
    </submittedName>
</protein>
<dbReference type="InterPro" id="IPR013249">
    <property type="entry name" value="RNA_pol_sigma70_r4_t2"/>
</dbReference>
<evidence type="ECO:0000313" key="8">
    <source>
        <dbReference type="Proteomes" id="UP000826050"/>
    </source>
</evidence>
<dbReference type="Pfam" id="PF04542">
    <property type="entry name" value="Sigma70_r2"/>
    <property type="match status" value="1"/>
</dbReference>
<evidence type="ECO:0000259" key="5">
    <source>
        <dbReference type="Pfam" id="PF04542"/>
    </source>
</evidence>